<dbReference type="EMBL" id="JARBDR010000214">
    <property type="protein sequence ID" value="KAJ8319296.1"/>
    <property type="molecule type" value="Genomic_DNA"/>
</dbReference>
<dbReference type="Proteomes" id="UP001217089">
    <property type="component" value="Unassembled WGS sequence"/>
</dbReference>
<dbReference type="Gene3D" id="1.20.1280.50">
    <property type="match status" value="1"/>
</dbReference>
<name>A0ABQ9FPT9_TEGGR</name>
<dbReference type="SMART" id="SM00256">
    <property type="entry name" value="FBOX"/>
    <property type="match status" value="1"/>
</dbReference>
<dbReference type="Pfam" id="PF12937">
    <property type="entry name" value="F-box-like"/>
    <property type="match status" value="1"/>
</dbReference>
<proteinExistence type="predicted"/>
<dbReference type="PROSITE" id="PS50181">
    <property type="entry name" value="FBOX"/>
    <property type="match status" value="1"/>
</dbReference>
<dbReference type="InterPro" id="IPR032675">
    <property type="entry name" value="LRR_dom_sf"/>
</dbReference>
<comment type="caution">
    <text evidence="2">The sequence shown here is derived from an EMBL/GenBank/DDBJ whole genome shotgun (WGS) entry which is preliminary data.</text>
</comment>
<feature type="domain" description="F-box" evidence="1">
    <location>
        <begin position="146"/>
        <end position="194"/>
    </location>
</feature>
<gene>
    <name evidence="2" type="ORF">KUTeg_004387</name>
</gene>
<sequence length="383" mass="44271">MTDRNLMLLGNIIFAFNITYKTYFFEKTSNSTSHGHYNRAMLYKSVHKAKNPFQMLDSNHKCQQNITGNIGCLSTEFVPKELGPFLIHRIVKHVEKVAGYLGFLPPPTSAKIVRFVGIYESRIDNDLELLGNGTTVYNNYLTSTKTRSLEKLPEVIIVNIFKYIQLTDLLQNVSKTCKTFYNIIRQNSVLWKHFYFEEFNVVELSESQLQSILTHSVQFREFLIPETELKLEVPTIDLLFTNHFCNSKFLYWLDLTYCRLSTLGFLKCLTNLEILNLSNCVNLIDEDFLAVAHCTKLDQLHLSFTKVSPHSVLKLASKLKLISLDICGVDLTVAHCYGILERCYESIMFIHLTLAIGENEQEFEILQSYYRDCSIVKTFRTLN</sequence>
<reference evidence="2 3" key="1">
    <citation type="submission" date="2022-12" db="EMBL/GenBank/DDBJ databases">
        <title>Chromosome-level genome of Tegillarca granosa.</title>
        <authorList>
            <person name="Kim J."/>
        </authorList>
    </citation>
    <scope>NUCLEOTIDE SEQUENCE [LARGE SCALE GENOMIC DNA]</scope>
    <source>
        <strain evidence="2">Teg-2019</strain>
        <tissue evidence="2">Adductor muscle</tissue>
    </source>
</reference>
<dbReference type="SUPFAM" id="SSF52047">
    <property type="entry name" value="RNI-like"/>
    <property type="match status" value="1"/>
</dbReference>
<organism evidence="2 3">
    <name type="scientific">Tegillarca granosa</name>
    <name type="common">Malaysian cockle</name>
    <name type="synonym">Anadara granosa</name>
    <dbReference type="NCBI Taxonomy" id="220873"/>
    <lineage>
        <taxon>Eukaryota</taxon>
        <taxon>Metazoa</taxon>
        <taxon>Spiralia</taxon>
        <taxon>Lophotrochozoa</taxon>
        <taxon>Mollusca</taxon>
        <taxon>Bivalvia</taxon>
        <taxon>Autobranchia</taxon>
        <taxon>Pteriomorphia</taxon>
        <taxon>Arcoida</taxon>
        <taxon>Arcoidea</taxon>
        <taxon>Arcidae</taxon>
        <taxon>Tegillarca</taxon>
    </lineage>
</organism>
<keyword evidence="3" id="KW-1185">Reference proteome</keyword>
<evidence type="ECO:0000313" key="3">
    <source>
        <dbReference type="Proteomes" id="UP001217089"/>
    </source>
</evidence>
<evidence type="ECO:0000259" key="1">
    <source>
        <dbReference type="PROSITE" id="PS50181"/>
    </source>
</evidence>
<protein>
    <recommendedName>
        <fullName evidence="1">F-box domain-containing protein</fullName>
    </recommendedName>
</protein>
<accession>A0ABQ9FPT9</accession>
<dbReference type="Gene3D" id="3.80.10.10">
    <property type="entry name" value="Ribonuclease Inhibitor"/>
    <property type="match status" value="1"/>
</dbReference>
<evidence type="ECO:0000313" key="2">
    <source>
        <dbReference type="EMBL" id="KAJ8319296.1"/>
    </source>
</evidence>
<dbReference type="InterPro" id="IPR001810">
    <property type="entry name" value="F-box_dom"/>
</dbReference>